<keyword evidence="7" id="KW-1133">Transmembrane helix</keyword>
<dbReference type="Gene3D" id="3.40.50.720">
    <property type="entry name" value="NAD(P)-binding Rossmann-like Domain"/>
    <property type="match status" value="1"/>
</dbReference>
<keyword evidence="4" id="KW-0560">Oxidoreductase</keyword>
<keyword evidence="3 6" id="KW-0862">Zinc</keyword>
<keyword evidence="11" id="KW-1185">Reference proteome</keyword>
<feature type="transmembrane region" description="Helical" evidence="7">
    <location>
        <begin position="191"/>
        <end position="217"/>
    </location>
</feature>
<evidence type="ECO:0000256" key="2">
    <source>
        <dbReference type="ARBA" id="ARBA00022723"/>
    </source>
</evidence>
<dbReference type="InterPro" id="IPR002328">
    <property type="entry name" value="ADH_Zn_CS"/>
</dbReference>
<dbReference type="Gene3D" id="3.90.180.10">
    <property type="entry name" value="Medium-chain alcohol dehydrogenases, catalytic domain"/>
    <property type="match status" value="1"/>
</dbReference>
<dbReference type="CDD" id="cd08278">
    <property type="entry name" value="benzyl_alcohol_DH"/>
    <property type="match status" value="1"/>
</dbReference>
<dbReference type="Pfam" id="PF08240">
    <property type="entry name" value="ADH_N"/>
    <property type="match status" value="1"/>
</dbReference>
<dbReference type="InterPro" id="IPR013149">
    <property type="entry name" value="ADH-like_C"/>
</dbReference>
<reference evidence="11" key="1">
    <citation type="submission" date="2023-07" db="EMBL/GenBank/DDBJ databases">
        <title>30 novel species of actinomycetes from the DSMZ collection.</title>
        <authorList>
            <person name="Nouioui I."/>
        </authorList>
    </citation>
    <scope>NUCLEOTIDE SEQUENCE [LARGE SCALE GENOMIC DNA]</scope>
    <source>
        <strain evidence="11">DSM 45834</strain>
    </source>
</reference>
<dbReference type="SUPFAM" id="SSF51735">
    <property type="entry name" value="NAD(P)-binding Rossmann-fold domains"/>
    <property type="match status" value="1"/>
</dbReference>
<name>A0ABU2NHR3_9PSEU</name>
<dbReference type="PANTHER" id="PTHR43880">
    <property type="entry name" value="ALCOHOL DEHYDROGENASE"/>
    <property type="match status" value="1"/>
</dbReference>
<dbReference type="PANTHER" id="PTHR43880:SF12">
    <property type="entry name" value="ALCOHOL DEHYDROGENASE CLASS-3"/>
    <property type="match status" value="1"/>
</dbReference>
<keyword evidence="5" id="KW-0520">NAD</keyword>
<dbReference type="PROSITE" id="PS00059">
    <property type="entry name" value="ADH_ZINC"/>
    <property type="match status" value="1"/>
</dbReference>
<evidence type="ECO:0000256" key="1">
    <source>
        <dbReference type="ARBA" id="ARBA00008072"/>
    </source>
</evidence>
<keyword evidence="7" id="KW-0812">Transmembrane</keyword>
<dbReference type="Proteomes" id="UP001183202">
    <property type="component" value="Unassembled WGS sequence"/>
</dbReference>
<dbReference type="InterPro" id="IPR011032">
    <property type="entry name" value="GroES-like_sf"/>
</dbReference>
<proteinExistence type="inferred from homology"/>
<dbReference type="SUPFAM" id="SSF50129">
    <property type="entry name" value="GroES-like"/>
    <property type="match status" value="1"/>
</dbReference>
<keyword evidence="7" id="KW-0472">Membrane</keyword>
<evidence type="ECO:0000256" key="5">
    <source>
        <dbReference type="ARBA" id="ARBA00023027"/>
    </source>
</evidence>
<keyword evidence="2 6" id="KW-0479">Metal-binding</keyword>
<dbReference type="RefSeq" id="WP_311558654.1">
    <property type="nucleotide sequence ID" value="NZ_JAVREJ010000016.1"/>
</dbReference>
<evidence type="ECO:0000313" key="11">
    <source>
        <dbReference type="Proteomes" id="UP001183202"/>
    </source>
</evidence>
<organism evidence="10 11">
    <name type="scientific">Pseudonocardia charpentierae</name>
    <dbReference type="NCBI Taxonomy" id="3075545"/>
    <lineage>
        <taxon>Bacteria</taxon>
        <taxon>Bacillati</taxon>
        <taxon>Actinomycetota</taxon>
        <taxon>Actinomycetes</taxon>
        <taxon>Pseudonocardiales</taxon>
        <taxon>Pseudonocardiaceae</taxon>
        <taxon>Pseudonocardia</taxon>
    </lineage>
</organism>
<evidence type="ECO:0000256" key="4">
    <source>
        <dbReference type="ARBA" id="ARBA00023002"/>
    </source>
</evidence>
<dbReference type="Pfam" id="PF00107">
    <property type="entry name" value="ADH_zinc_N"/>
    <property type="match status" value="1"/>
</dbReference>
<evidence type="ECO:0000256" key="6">
    <source>
        <dbReference type="RuleBase" id="RU361277"/>
    </source>
</evidence>
<accession>A0ABU2NHR3</accession>
<comment type="caution">
    <text evidence="10">The sequence shown here is derived from an EMBL/GenBank/DDBJ whole genome shotgun (WGS) entry which is preliminary data.</text>
</comment>
<evidence type="ECO:0000256" key="3">
    <source>
        <dbReference type="ARBA" id="ARBA00022833"/>
    </source>
</evidence>
<protein>
    <submittedName>
        <fullName evidence="10">NAD(P)-dependent alcohol dehydrogenase</fullName>
    </submittedName>
</protein>
<evidence type="ECO:0000259" key="8">
    <source>
        <dbReference type="Pfam" id="PF00107"/>
    </source>
</evidence>
<comment type="similarity">
    <text evidence="1 6">Belongs to the zinc-containing alcohol dehydrogenase family.</text>
</comment>
<feature type="domain" description="Alcohol dehydrogenase-like C-terminal" evidence="8">
    <location>
        <begin position="197"/>
        <end position="317"/>
    </location>
</feature>
<evidence type="ECO:0000256" key="7">
    <source>
        <dbReference type="SAM" id="Phobius"/>
    </source>
</evidence>
<feature type="transmembrane region" description="Helical" evidence="7">
    <location>
        <begin position="159"/>
        <end position="179"/>
    </location>
</feature>
<dbReference type="InterPro" id="IPR036291">
    <property type="entry name" value="NAD(P)-bd_dom_sf"/>
</dbReference>
<comment type="cofactor">
    <cofactor evidence="6">
        <name>Zn(2+)</name>
        <dbReference type="ChEBI" id="CHEBI:29105"/>
    </cofactor>
</comment>
<evidence type="ECO:0000313" key="10">
    <source>
        <dbReference type="EMBL" id="MDT0352149.1"/>
    </source>
</evidence>
<dbReference type="InterPro" id="IPR013154">
    <property type="entry name" value="ADH-like_N"/>
</dbReference>
<sequence>MRTTAAVTEERGAPFTIQDVDIDDPRSGEVRVEIVACGVCHTDAIARDGDLPFPFPGVLGHEGVGRVEAVGDGVTSVAVGDPVLLGWPWCGRCRNCLAGQPRFCLQLGPLVGRGGREDGSTALARPSGEPLHSHFFGQSSFARHAVTAERSLLPLQTSAPLAAVGVLACGIATGAGAVLNTLRLQAGSSLVVYGAGAVGLAAIMAARLTPATVVVAVEPNAARRDLAVKYGATEVIDPRAVDDVVATVHEVCGGPADAALDCTGILPVLRQAIDSVGMLGTAVLIGGAPAGAEFSADHLTTLWGKRIVGTLGGESQTSRFVPALLALHDQGRFPFTDLIEYFPPDQVNEAVAASHRGEVVKPVLRLDQ</sequence>
<evidence type="ECO:0000259" key="9">
    <source>
        <dbReference type="Pfam" id="PF08240"/>
    </source>
</evidence>
<feature type="domain" description="Alcohol dehydrogenase-like N-terminal" evidence="9">
    <location>
        <begin position="27"/>
        <end position="114"/>
    </location>
</feature>
<gene>
    <name evidence="10" type="ORF">RM445_21700</name>
</gene>
<dbReference type="EMBL" id="JAVREJ010000016">
    <property type="protein sequence ID" value="MDT0352149.1"/>
    <property type="molecule type" value="Genomic_DNA"/>
</dbReference>